<keyword evidence="3" id="KW-1185">Reference proteome</keyword>
<feature type="region of interest" description="Disordered" evidence="1">
    <location>
        <begin position="240"/>
        <end position="289"/>
    </location>
</feature>
<reference evidence="2" key="1">
    <citation type="journal article" date="2009" name="Rice">
        <title>De Novo Next Generation Sequencing of Plant Genomes.</title>
        <authorList>
            <person name="Rounsley S."/>
            <person name="Marri P.R."/>
            <person name="Yu Y."/>
            <person name="He R."/>
            <person name="Sisneros N."/>
            <person name="Goicoechea J.L."/>
            <person name="Lee S.J."/>
            <person name="Angelova A."/>
            <person name="Kudrna D."/>
            <person name="Luo M."/>
            <person name="Affourtit J."/>
            <person name="Desany B."/>
            <person name="Knight J."/>
            <person name="Niazi F."/>
            <person name="Egholm M."/>
            <person name="Wing R.A."/>
        </authorList>
    </citation>
    <scope>NUCLEOTIDE SEQUENCE [LARGE SCALE GENOMIC DNA]</scope>
    <source>
        <strain evidence="2">cv. IRGC 105608</strain>
    </source>
</reference>
<feature type="compositionally biased region" description="Basic residues" evidence="1">
    <location>
        <begin position="172"/>
        <end position="181"/>
    </location>
</feature>
<dbReference type="eggNOG" id="ENOG502R3HC">
    <property type="taxonomic scope" value="Eukaryota"/>
</dbReference>
<evidence type="ECO:0000313" key="3">
    <source>
        <dbReference type="Proteomes" id="UP000026960"/>
    </source>
</evidence>
<feature type="compositionally biased region" description="Pro residues" evidence="1">
    <location>
        <begin position="351"/>
        <end position="361"/>
    </location>
</feature>
<dbReference type="PaxDb" id="65489-OBART01G12230.1"/>
<feature type="region of interest" description="Disordered" evidence="1">
    <location>
        <begin position="160"/>
        <end position="187"/>
    </location>
</feature>
<dbReference type="Proteomes" id="UP000026960">
    <property type="component" value="Chromosome 1"/>
</dbReference>
<dbReference type="EnsemblPlants" id="OBART01G12230.1">
    <property type="protein sequence ID" value="OBART01G12230.1"/>
    <property type="gene ID" value="OBART01G12230"/>
</dbReference>
<organism evidence="2">
    <name type="scientific">Oryza barthii</name>
    <dbReference type="NCBI Taxonomy" id="65489"/>
    <lineage>
        <taxon>Eukaryota</taxon>
        <taxon>Viridiplantae</taxon>
        <taxon>Streptophyta</taxon>
        <taxon>Embryophyta</taxon>
        <taxon>Tracheophyta</taxon>
        <taxon>Spermatophyta</taxon>
        <taxon>Magnoliopsida</taxon>
        <taxon>Liliopsida</taxon>
        <taxon>Poales</taxon>
        <taxon>Poaceae</taxon>
        <taxon>BOP clade</taxon>
        <taxon>Oryzoideae</taxon>
        <taxon>Oryzeae</taxon>
        <taxon>Oryzinae</taxon>
        <taxon>Oryza</taxon>
    </lineage>
</organism>
<dbReference type="Gramene" id="OBART01G12230.1">
    <property type="protein sequence ID" value="OBART01G12230.1"/>
    <property type="gene ID" value="OBART01G12230"/>
</dbReference>
<reference evidence="2" key="2">
    <citation type="submission" date="2015-03" db="UniProtKB">
        <authorList>
            <consortium name="EnsemblPlants"/>
        </authorList>
    </citation>
    <scope>IDENTIFICATION</scope>
</reference>
<accession>A0A0D3EMR7</accession>
<dbReference type="PANTHER" id="PTHR34451:SF18">
    <property type="entry name" value="OS01G0292300 PROTEIN"/>
    <property type="match status" value="1"/>
</dbReference>
<sequence length="375" mass="40076">MEIEFTYQVKWEMSEDGSPATYFSFFMVLPFMESSTALQMESEPIVGCDGDGCASGAGTWPLHHFRRLDGVHCRLCSSCLLLEYRSFYCCCCFLLLGPEPPAHFDDGDPILAPPVPVATCRLCNEAVAHRYCLQSDDDTFVCAACVAAAHGWRFSYTPTAPPPARSAATTDRRRRQRRPARHTRDADHALASRISLAVLRKAAAAARATAERLFVEAKAEKARAYRALAVALGVDAEVPSANHDADEPEPLPMLQAPPPPEDMAPESSSTATNLGALPPSENVAPPESDASSVAMALAMAPPSENLPSEGNLVAMAMGLDLNAPPPSPAADTIGVGDVAEMTMAAEASSSSPPPPPPPPPQPRRRPLQLFPDDDM</sequence>
<name>A0A0D3EMR7_9ORYZ</name>
<protein>
    <submittedName>
        <fullName evidence="2">Uncharacterized protein</fullName>
    </submittedName>
</protein>
<evidence type="ECO:0000313" key="2">
    <source>
        <dbReference type="EnsemblPlants" id="OBART01G12230.1"/>
    </source>
</evidence>
<dbReference type="PANTHER" id="PTHR34451">
    <property type="entry name" value="PHD FINGER FAMILY PROTEIN"/>
    <property type="match status" value="1"/>
</dbReference>
<dbReference type="AlphaFoldDB" id="A0A0D3EMR7"/>
<dbReference type="HOGENOM" id="CLU_748803_0_0_1"/>
<feature type="region of interest" description="Disordered" evidence="1">
    <location>
        <begin position="342"/>
        <end position="375"/>
    </location>
</feature>
<evidence type="ECO:0000256" key="1">
    <source>
        <dbReference type="SAM" id="MobiDB-lite"/>
    </source>
</evidence>
<proteinExistence type="predicted"/>